<sequence length="148" mass="16868">MIKMKQLRHRFVETMPEKIDPGTLYISMEYATAAHRCCCGCGEEVITPFSPAQWKMTFDGDAVSLHPSIGNWNLRCRSHYVVQDGRVIDAGAWTDEEIEVGRRRDKEARTKYLADKTGTTTMPSTSPPTGRRRSRLGRLIDLFKLTFV</sequence>
<comment type="caution">
    <text evidence="1">The sequence shown here is derived from an EMBL/GenBank/DDBJ whole genome shotgun (WGS) entry which is preliminary data.</text>
</comment>
<accession>A0ABS3ZTW6</accession>
<name>A0ABS3ZTW6_9BRAD</name>
<dbReference type="RefSeq" id="WP_209294919.1">
    <property type="nucleotide sequence ID" value="NZ_JAGIKT010000017.1"/>
</dbReference>
<proteinExistence type="predicted"/>
<protein>
    <submittedName>
        <fullName evidence="1">Uncharacterized protein</fullName>
    </submittedName>
</protein>
<dbReference type="InterPro" id="IPR045384">
    <property type="entry name" value="DUF6527"/>
</dbReference>
<evidence type="ECO:0000313" key="2">
    <source>
        <dbReference type="Proteomes" id="UP000669317"/>
    </source>
</evidence>
<keyword evidence="2" id="KW-1185">Reference proteome</keyword>
<gene>
    <name evidence="1" type="ORF">JWS04_10350</name>
</gene>
<reference evidence="1 2" key="1">
    <citation type="submission" date="2021-03" db="EMBL/GenBank/DDBJ databases">
        <title>Genome Sequence of Bradyrhizobium vignae strain ISRA400.</title>
        <authorList>
            <person name="Tisa L.S."/>
            <person name="Svistoonoff S."/>
            <person name="Hocher V."/>
            <person name="Fall S."/>
            <person name="Zaiya A."/>
            <person name="Naing D."/>
            <person name="Niang N."/>
            <person name="Diouf A."/>
            <person name="Dasylva M.C."/>
            <person name="Toure O."/>
            <person name="Gueye M."/>
            <person name="Gully D."/>
            <person name="Tisseyre P."/>
            <person name="Simpson S."/>
            <person name="Morris K."/>
            <person name="Thomas W.K."/>
        </authorList>
    </citation>
    <scope>NUCLEOTIDE SEQUENCE [LARGE SCALE GENOMIC DNA]</scope>
    <source>
        <strain evidence="1 2">ISRA400</strain>
    </source>
</reference>
<organism evidence="1 2">
    <name type="scientific">Bradyrhizobium vignae</name>
    <dbReference type="NCBI Taxonomy" id="1549949"/>
    <lineage>
        <taxon>Bacteria</taxon>
        <taxon>Pseudomonadati</taxon>
        <taxon>Pseudomonadota</taxon>
        <taxon>Alphaproteobacteria</taxon>
        <taxon>Hyphomicrobiales</taxon>
        <taxon>Nitrobacteraceae</taxon>
        <taxon>Bradyrhizobium</taxon>
    </lineage>
</organism>
<dbReference type="EMBL" id="JAGIKT010000017">
    <property type="protein sequence ID" value="MBP0111481.1"/>
    <property type="molecule type" value="Genomic_DNA"/>
</dbReference>
<dbReference type="Pfam" id="PF20137">
    <property type="entry name" value="BubE"/>
    <property type="match status" value="1"/>
</dbReference>
<evidence type="ECO:0000313" key="1">
    <source>
        <dbReference type="EMBL" id="MBP0111481.1"/>
    </source>
</evidence>
<dbReference type="Proteomes" id="UP000669317">
    <property type="component" value="Unassembled WGS sequence"/>
</dbReference>